<accession>A0ABN8PLM7</accession>
<dbReference type="InterPro" id="IPR003609">
    <property type="entry name" value="Pan_app"/>
</dbReference>
<dbReference type="SUPFAM" id="SSF49899">
    <property type="entry name" value="Concanavalin A-like lectins/glucanases"/>
    <property type="match status" value="1"/>
</dbReference>
<keyword evidence="1" id="KW-0732">Signal</keyword>
<sequence length="368" mass="41224">MAWVTLLLLVPVIACKGCRMTRFLKEENVVLRNHVIKTVTVDHPIKCQEECLNIPLCFSVNVHPHQGSSGQITCDLNDSSKTADPKDLVPNDGYQYRQMAEVLHCTMDQCIYKDVLPGDWFIYGSKKLKIFAEKRNWTSAMAYCQSIGGALVSINSEVKNEFITHLLAKLGNQPKTLLAHWSLDGTDSEVNLENGATYREEDGFQSLYLNCSGAYATVPAVDFGRSSFTIACWVKLQSPASDPSPVFSDWSTPLKFLIQAYSGGKMLFGCINNFGNYLPWISSGWGPTVDNWFHMAAYWDKNANEAGIFLDGFLVSHQDLVNGSYIRANDHTVYDIGLKRDTWQTFKGHLRDLVIIGEALTAEELKKL</sequence>
<gene>
    <name evidence="3" type="ORF">PLOB_00043867</name>
</gene>
<feature type="chain" id="PRO_5045941183" description="Apple domain-containing protein" evidence="1">
    <location>
        <begin position="18"/>
        <end position="368"/>
    </location>
</feature>
<keyword evidence="4" id="KW-1185">Reference proteome</keyword>
<dbReference type="SUPFAM" id="SSF56436">
    <property type="entry name" value="C-type lectin-like"/>
    <property type="match status" value="1"/>
</dbReference>
<evidence type="ECO:0000313" key="3">
    <source>
        <dbReference type="EMBL" id="CAH3144237.1"/>
    </source>
</evidence>
<evidence type="ECO:0000259" key="2">
    <source>
        <dbReference type="PROSITE" id="PS50948"/>
    </source>
</evidence>
<dbReference type="Gene3D" id="2.60.120.200">
    <property type="match status" value="1"/>
</dbReference>
<proteinExistence type="predicted"/>
<dbReference type="PROSITE" id="PS50948">
    <property type="entry name" value="PAN"/>
    <property type="match status" value="1"/>
</dbReference>
<protein>
    <recommendedName>
        <fullName evidence="2">Apple domain-containing protein</fullName>
    </recommendedName>
</protein>
<evidence type="ECO:0000313" key="4">
    <source>
        <dbReference type="Proteomes" id="UP001159405"/>
    </source>
</evidence>
<dbReference type="InterPro" id="IPR013320">
    <property type="entry name" value="ConA-like_dom_sf"/>
</dbReference>
<dbReference type="InterPro" id="IPR016187">
    <property type="entry name" value="CTDL_fold"/>
</dbReference>
<evidence type="ECO:0000256" key="1">
    <source>
        <dbReference type="SAM" id="SignalP"/>
    </source>
</evidence>
<dbReference type="Pfam" id="PF13385">
    <property type="entry name" value="Laminin_G_3"/>
    <property type="match status" value="1"/>
</dbReference>
<reference evidence="3 4" key="1">
    <citation type="submission" date="2022-05" db="EMBL/GenBank/DDBJ databases">
        <authorList>
            <consortium name="Genoscope - CEA"/>
            <person name="William W."/>
        </authorList>
    </citation>
    <scope>NUCLEOTIDE SEQUENCE [LARGE SCALE GENOMIC DNA]</scope>
</reference>
<dbReference type="Gene3D" id="3.10.100.10">
    <property type="entry name" value="Mannose-Binding Protein A, subunit A"/>
    <property type="match status" value="1"/>
</dbReference>
<dbReference type="InterPro" id="IPR001304">
    <property type="entry name" value="C-type_lectin-like"/>
</dbReference>
<feature type="signal peptide" evidence="1">
    <location>
        <begin position="1"/>
        <end position="17"/>
    </location>
</feature>
<dbReference type="Proteomes" id="UP001159405">
    <property type="component" value="Unassembled WGS sequence"/>
</dbReference>
<feature type="non-terminal residue" evidence="3">
    <location>
        <position position="368"/>
    </location>
</feature>
<dbReference type="InterPro" id="IPR016186">
    <property type="entry name" value="C-type_lectin-like/link_sf"/>
</dbReference>
<dbReference type="Pfam" id="PF00059">
    <property type="entry name" value="Lectin_C"/>
    <property type="match status" value="1"/>
</dbReference>
<comment type="caution">
    <text evidence="3">The sequence shown here is derived from an EMBL/GenBank/DDBJ whole genome shotgun (WGS) entry which is preliminary data.</text>
</comment>
<name>A0ABN8PLM7_9CNID</name>
<dbReference type="EMBL" id="CALNXK010000073">
    <property type="protein sequence ID" value="CAH3144237.1"/>
    <property type="molecule type" value="Genomic_DNA"/>
</dbReference>
<dbReference type="CDD" id="cd00037">
    <property type="entry name" value="CLECT"/>
    <property type="match status" value="1"/>
</dbReference>
<organism evidence="3 4">
    <name type="scientific">Porites lobata</name>
    <dbReference type="NCBI Taxonomy" id="104759"/>
    <lineage>
        <taxon>Eukaryota</taxon>
        <taxon>Metazoa</taxon>
        <taxon>Cnidaria</taxon>
        <taxon>Anthozoa</taxon>
        <taxon>Hexacorallia</taxon>
        <taxon>Scleractinia</taxon>
        <taxon>Fungiina</taxon>
        <taxon>Poritidae</taxon>
        <taxon>Porites</taxon>
    </lineage>
</organism>
<feature type="domain" description="Apple" evidence="2">
    <location>
        <begin position="18"/>
        <end position="101"/>
    </location>
</feature>